<proteinExistence type="predicted"/>
<gene>
    <name evidence="3" type="ORF">Ocin01_17394</name>
</gene>
<dbReference type="Pfam" id="PF11838">
    <property type="entry name" value="ERAP1_C"/>
    <property type="match status" value="1"/>
</dbReference>
<evidence type="ECO:0000313" key="3">
    <source>
        <dbReference type="EMBL" id="ODM89288.1"/>
    </source>
</evidence>
<feature type="domain" description="ERAP1-like C-terminal" evidence="2">
    <location>
        <begin position="173"/>
        <end position="466"/>
    </location>
</feature>
<dbReference type="Proteomes" id="UP000094527">
    <property type="component" value="Unassembled WGS sequence"/>
</dbReference>
<comment type="caution">
    <text evidence="3">The sequence shown here is derived from an EMBL/GenBank/DDBJ whole genome shotgun (WGS) entry which is preliminary data.</text>
</comment>
<name>A0A1D2M8I4_ORCCI</name>
<sequence length="510" mass="58214">MLKVYFLLCIFALSSTSRGFLSGSRRLKELSILVNSFQNGKERTGKSIENSSGEDPYKTCSGHNSLGRSMNLSDPDFEANTPLLLVKVGIENETHFILTQEILCNDLSQRSESASNFGLGSTKWLGLKLQTGGLKQSEEYLELKQNEVLYVAGNTSAEILLVRTEPHVDGHYVLYDENIFGRIVRQLELQRSAIPHLIRTEMLTDYFNFAGLGLRDYGPFFNLSSNLINSEEDPSLFEWWAFLTIFQVIGNQHRLQTHPLFLRANELFESKINSRFSVPEFNQQLEFIAQQTGQAWPWPCLHFDSHCRDRMKEGLNFWKSNLTQNVTSIKEKFGVISGYSTECLIVSAGGRDAFDFMMEKAEKGEVSFQALGCATEPEVVKLLLGKIINPNDENFQSPNVRKKVWAYYVAFNKGVGSLKFIRENLASFEALYGEDALVNNVLGIIPWISSKEQMKEVQEFIQLHKITQSQTFAFTILHEFIEEAIADMETEWRRKAILQWLTQMLEIPVE</sequence>
<dbReference type="EMBL" id="LJIJ01002752">
    <property type="protein sequence ID" value="ODM89288.1"/>
    <property type="molecule type" value="Genomic_DNA"/>
</dbReference>
<keyword evidence="4" id="KW-1185">Reference proteome</keyword>
<keyword evidence="3" id="KW-0378">Hydrolase</keyword>
<reference evidence="3 4" key="1">
    <citation type="journal article" date="2016" name="Genome Biol. Evol.">
        <title>Gene Family Evolution Reflects Adaptation to Soil Environmental Stressors in the Genome of the Collembolan Orchesella cincta.</title>
        <authorList>
            <person name="Faddeeva-Vakhrusheva A."/>
            <person name="Derks M.F."/>
            <person name="Anvar S.Y."/>
            <person name="Agamennone V."/>
            <person name="Suring W."/>
            <person name="Smit S."/>
            <person name="van Straalen N.M."/>
            <person name="Roelofs D."/>
        </authorList>
    </citation>
    <scope>NUCLEOTIDE SEQUENCE [LARGE SCALE GENOMIC DNA]</scope>
    <source>
        <tissue evidence="3">Mixed pool</tissue>
    </source>
</reference>
<dbReference type="AlphaFoldDB" id="A0A1D2M8I4"/>
<dbReference type="GO" id="GO:0004177">
    <property type="term" value="F:aminopeptidase activity"/>
    <property type="evidence" value="ECO:0007669"/>
    <property type="project" value="UniProtKB-KW"/>
</dbReference>
<feature type="chain" id="PRO_5008903636" evidence="1">
    <location>
        <begin position="20"/>
        <end position="510"/>
    </location>
</feature>
<accession>A0A1D2M8I4</accession>
<evidence type="ECO:0000256" key="1">
    <source>
        <dbReference type="SAM" id="SignalP"/>
    </source>
</evidence>
<evidence type="ECO:0000313" key="4">
    <source>
        <dbReference type="Proteomes" id="UP000094527"/>
    </source>
</evidence>
<keyword evidence="3" id="KW-0645">Protease</keyword>
<dbReference type="Gene3D" id="1.25.50.20">
    <property type="match status" value="1"/>
</dbReference>
<evidence type="ECO:0000259" key="2">
    <source>
        <dbReference type="Pfam" id="PF11838"/>
    </source>
</evidence>
<protein>
    <submittedName>
        <fullName evidence="3">Aminopeptidase N</fullName>
    </submittedName>
</protein>
<keyword evidence="1" id="KW-0732">Signal</keyword>
<dbReference type="InterPro" id="IPR024571">
    <property type="entry name" value="ERAP1-like_C_dom"/>
</dbReference>
<feature type="signal peptide" evidence="1">
    <location>
        <begin position="1"/>
        <end position="19"/>
    </location>
</feature>
<organism evidence="3 4">
    <name type="scientific">Orchesella cincta</name>
    <name type="common">Springtail</name>
    <name type="synonym">Podura cincta</name>
    <dbReference type="NCBI Taxonomy" id="48709"/>
    <lineage>
        <taxon>Eukaryota</taxon>
        <taxon>Metazoa</taxon>
        <taxon>Ecdysozoa</taxon>
        <taxon>Arthropoda</taxon>
        <taxon>Hexapoda</taxon>
        <taxon>Collembola</taxon>
        <taxon>Entomobryomorpha</taxon>
        <taxon>Entomobryoidea</taxon>
        <taxon>Orchesellidae</taxon>
        <taxon>Orchesellinae</taxon>
        <taxon>Orchesella</taxon>
    </lineage>
</organism>
<keyword evidence="3" id="KW-0031">Aminopeptidase</keyword>